<dbReference type="OrthoDB" id="583611at2"/>
<evidence type="ECO:0000313" key="2">
    <source>
        <dbReference type="Proteomes" id="UP000226442"/>
    </source>
</evidence>
<sequence>MKKQQFQNTQAPRPPDVKRMSVSLSADAAELLEWLATTQGITQIEALRKAIATEAYLHKEIKQGSKVLLLNSDKEVREVIFR</sequence>
<name>A0A2G4F5Y5_9CYAN</name>
<dbReference type="EMBL" id="NXIB02000004">
    <property type="protein sequence ID" value="PHX57203.1"/>
    <property type="molecule type" value="Genomic_DNA"/>
</dbReference>
<gene>
    <name evidence="1" type="ORF">CP500_001400</name>
</gene>
<accession>A0A2G4F5Y5</accession>
<dbReference type="AlphaFoldDB" id="A0A2G4F5Y5"/>
<reference evidence="1" key="1">
    <citation type="submission" date="2017-10" db="EMBL/GenBank/DDBJ databases">
        <title>Draft genome sequence of the planktic cyanobacteria Tychonema bourrellyi isolated from alpine lentic freshwater.</title>
        <authorList>
            <person name="Tett A."/>
            <person name="Armanini F."/>
            <person name="Asnicar F."/>
            <person name="Boscaini A."/>
            <person name="Pasolli E."/>
            <person name="Zolfo M."/>
            <person name="Donati C."/>
            <person name="Salmaso N."/>
            <person name="Segata N."/>
        </authorList>
    </citation>
    <scope>NUCLEOTIDE SEQUENCE</scope>
    <source>
        <strain evidence="1">FEM_GT703</strain>
    </source>
</reference>
<evidence type="ECO:0000313" key="1">
    <source>
        <dbReference type="EMBL" id="PHX57203.1"/>
    </source>
</evidence>
<protein>
    <recommendedName>
        <fullName evidence="3">CopG family transcriptional regulator</fullName>
    </recommendedName>
</protein>
<comment type="caution">
    <text evidence="1">The sequence shown here is derived from an EMBL/GenBank/DDBJ whole genome shotgun (WGS) entry which is preliminary data.</text>
</comment>
<proteinExistence type="predicted"/>
<dbReference type="Proteomes" id="UP000226442">
    <property type="component" value="Unassembled WGS sequence"/>
</dbReference>
<evidence type="ECO:0008006" key="3">
    <source>
        <dbReference type="Google" id="ProtNLM"/>
    </source>
</evidence>
<keyword evidence="2" id="KW-1185">Reference proteome</keyword>
<organism evidence="1 2">
    <name type="scientific">Tychonema bourrellyi FEM_GT703</name>
    <dbReference type="NCBI Taxonomy" id="2040638"/>
    <lineage>
        <taxon>Bacteria</taxon>
        <taxon>Bacillati</taxon>
        <taxon>Cyanobacteriota</taxon>
        <taxon>Cyanophyceae</taxon>
        <taxon>Oscillatoriophycideae</taxon>
        <taxon>Oscillatoriales</taxon>
        <taxon>Microcoleaceae</taxon>
        <taxon>Tychonema</taxon>
    </lineage>
</organism>
<dbReference type="RefSeq" id="WP_096829076.1">
    <property type="nucleotide sequence ID" value="NZ_NXIB02000004.1"/>
</dbReference>